<dbReference type="Pfam" id="PF13347">
    <property type="entry name" value="MFS_2"/>
    <property type="match status" value="1"/>
</dbReference>
<feature type="transmembrane region" description="Helical" evidence="1">
    <location>
        <begin position="431"/>
        <end position="450"/>
    </location>
</feature>
<gene>
    <name evidence="2" type="primary">yjmB_1</name>
    <name evidence="2" type="ORF">SK3146_00027</name>
</gene>
<dbReference type="PANTHER" id="PTHR11328">
    <property type="entry name" value="MAJOR FACILITATOR SUPERFAMILY DOMAIN-CONTAINING PROTEIN"/>
    <property type="match status" value="1"/>
</dbReference>
<dbReference type="Proteomes" id="UP001057134">
    <property type="component" value="Chromosome"/>
</dbReference>
<feature type="transmembrane region" description="Helical" evidence="1">
    <location>
        <begin position="56"/>
        <end position="77"/>
    </location>
</feature>
<reference evidence="2" key="2">
    <citation type="journal article" date="2021" name="J Anim Sci Technol">
        <title>Complete genome sequence of Paenibacillus konkukensis sp. nov. SK3146 as a potential probiotic strain.</title>
        <authorList>
            <person name="Jung H.I."/>
            <person name="Park S."/>
            <person name="Niu K.M."/>
            <person name="Lee S.W."/>
            <person name="Kothari D."/>
            <person name="Yi K.J."/>
            <person name="Kim S.K."/>
        </authorList>
    </citation>
    <scope>NUCLEOTIDE SEQUENCE</scope>
    <source>
        <strain evidence="2">SK3146</strain>
    </source>
</reference>
<feature type="transmembrane region" description="Helical" evidence="1">
    <location>
        <begin position="315"/>
        <end position="333"/>
    </location>
</feature>
<dbReference type="NCBIfam" id="TIGR00792">
    <property type="entry name" value="gph"/>
    <property type="match status" value="1"/>
</dbReference>
<dbReference type="EMBL" id="CP027059">
    <property type="protein sequence ID" value="UQZ80871.1"/>
    <property type="molecule type" value="Genomic_DNA"/>
</dbReference>
<keyword evidence="3" id="KW-1185">Reference proteome</keyword>
<dbReference type="PANTHER" id="PTHR11328:SF24">
    <property type="entry name" value="MAJOR FACILITATOR SUPERFAMILY (MFS) PROFILE DOMAIN-CONTAINING PROTEIN"/>
    <property type="match status" value="1"/>
</dbReference>
<keyword evidence="1" id="KW-0472">Membrane</keyword>
<dbReference type="InterPro" id="IPR036259">
    <property type="entry name" value="MFS_trans_sf"/>
</dbReference>
<evidence type="ECO:0000313" key="3">
    <source>
        <dbReference type="Proteomes" id="UP001057134"/>
    </source>
</evidence>
<feature type="transmembrane region" description="Helical" evidence="1">
    <location>
        <begin position="283"/>
        <end position="303"/>
    </location>
</feature>
<evidence type="ECO:0000256" key="1">
    <source>
        <dbReference type="SAM" id="Phobius"/>
    </source>
</evidence>
<proteinExistence type="predicted"/>
<keyword evidence="1" id="KW-0812">Transmembrane</keyword>
<dbReference type="InterPro" id="IPR001927">
    <property type="entry name" value="Na/Gal_symport"/>
</dbReference>
<dbReference type="RefSeq" id="WP_249863151.1">
    <property type="nucleotide sequence ID" value="NZ_CP027059.1"/>
</dbReference>
<dbReference type="Gene3D" id="1.20.1250.20">
    <property type="entry name" value="MFS general substrate transporter like domains"/>
    <property type="match status" value="2"/>
</dbReference>
<feature type="transmembrane region" description="Helical" evidence="1">
    <location>
        <begin position="26"/>
        <end position="50"/>
    </location>
</feature>
<dbReference type="CDD" id="cd17332">
    <property type="entry name" value="MFS_MelB_like"/>
    <property type="match status" value="1"/>
</dbReference>
<feature type="transmembrane region" description="Helical" evidence="1">
    <location>
        <begin position="339"/>
        <end position="363"/>
    </location>
</feature>
<sequence>MKTQMESNRPQAISRQRRPFGMRDKIGYMFGDMGNDMFFAFIGGYLMLFYTDVAGIAGATAGIILLVARVLDALFDVGWGAFVDSRKPGPRGKFRPYLLYSALPVTALGVLTFIALPHLSAGWRLAYAAVTYIVWGFAYSTINIPYGSLASVITSDPVERTSLSTFRMLGACIANLIILAAAPAILFSHGKTPTAGGFVTAAVLFAVMAIVFYFSAYALTTERVQPRKTTSHEQASLRSIVKSFMRNRSLLGLMLASFGLLVSSMLTSALLPYLFKDYFHKPGLISLAGFMTMGAMLVVMPVLSPLVKRFGKKESSIGGLSIAVIVNAFLFMLPISNPYVYIALSFVSGMGMAFMNVIVWAMVSDCIDYHEYLTGKREEGTVYAVYSLMRKIGQAAAGGLGGGCLALIGYVSGADAQSAEVARGIKSAITLVPALGSLLSLAAMLFIYHLTKSRVAELNKQLTKQREALR</sequence>
<name>A0ABY4RDM0_9BACL</name>
<organism evidence="2 3">
    <name type="scientific">Paenibacillus konkukensis</name>
    <dbReference type="NCBI Taxonomy" id="2020716"/>
    <lineage>
        <taxon>Bacteria</taxon>
        <taxon>Bacillati</taxon>
        <taxon>Bacillota</taxon>
        <taxon>Bacilli</taxon>
        <taxon>Bacillales</taxon>
        <taxon>Paenibacillaceae</taxon>
        <taxon>Paenibacillus</taxon>
    </lineage>
</organism>
<feature type="transmembrane region" description="Helical" evidence="1">
    <location>
        <begin position="125"/>
        <end position="146"/>
    </location>
</feature>
<protein>
    <submittedName>
        <fullName evidence="2">Symporter YjmB</fullName>
    </submittedName>
</protein>
<accession>A0ABY4RDM0</accession>
<feature type="transmembrane region" description="Helical" evidence="1">
    <location>
        <begin position="392"/>
        <end position="411"/>
    </location>
</feature>
<feature type="transmembrane region" description="Helical" evidence="1">
    <location>
        <begin position="198"/>
        <end position="219"/>
    </location>
</feature>
<evidence type="ECO:0000313" key="2">
    <source>
        <dbReference type="EMBL" id="UQZ80871.1"/>
    </source>
</evidence>
<dbReference type="SUPFAM" id="SSF103473">
    <property type="entry name" value="MFS general substrate transporter"/>
    <property type="match status" value="1"/>
</dbReference>
<feature type="transmembrane region" description="Helical" evidence="1">
    <location>
        <begin position="166"/>
        <end position="186"/>
    </location>
</feature>
<dbReference type="InterPro" id="IPR039672">
    <property type="entry name" value="MFS_2"/>
</dbReference>
<feature type="transmembrane region" description="Helical" evidence="1">
    <location>
        <begin position="97"/>
        <end position="119"/>
    </location>
</feature>
<feature type="transmembrane region" description="Helical" evidence="1">
    <location>
        <begin position="250"/>
        <end position="271"/>
    </location>
</feature>
<reference evidence="2" key="1">
    <citation type="submission" date="2018-02" db="EMBL/GenBank/DDBJ databases">
        <authorList>
            <person name="Kim S.-K."/>
            <person name="Jung H.-I."/>
            <person name="Lee S.-W."/>
        </authorList>
    </citation>
    <scope>NUCLEOTIDE SEQUENCE</scope>
    <source>
        <strain evidence="2">SK3146</strain>
    </source>
</reference>
<keyword evidence="1" id="KW-1133">Transmembrane helix</keyword>